<evidence type="ECO:0000256" key="8">
    <source>
        <dbReference type="SAM" id="Phobius"/>
    </source>
</evidence>
<dbReference type="STRING" id="471853.Bcav_2475"/>
<protein>
    <submittedName>
        <fullName evidence="10">Major facilitator superfamily MFS_1</fullName>
    </submittedName>
</protein>
<feature type="transmembrane region" description="Helical" evidence="8">
    <location>
        <begin position="341"/>
        <end position="358"/>
    </location>
</feature>
<feature type="transmembrane region" description="Helical" evidence="8">
    <location>
        <begin position="364"/>
        <end position="386"/>
    </location>
</feature>
<gene>
    <name evidence="10" type="ordered locus">Bcav_2475</name>
</gene>
<feature type="domain" description="Major facilitator superfamily (MFS) profile" evidence="9">
    <location>
        <begin position="55"/>
        <end position="452"/>
    </location>
</feature>
<evidence type="ECO:0000256" key="3">
    <source>
        <dbReference type="ARBA" id="ARBA00022475"/>
    </source>
</evidence>
<reference evidence="10 11" key="1">
    <citation type="journal article" date="2009" name="Stand. Genomic Sci.">
        <title>Complete genome sequence of Beutenbergia cavernae type strain (HKI 0122).</title>
        <authorList>
            <person name="Land M."/>
            <person name="Pukall R."/>
            <person name="Abt B."/>
            <person name="Goker M."/>
            <person name="Rohde M."/>
            <person name="Glavina Del Rio T."/>
            <person name="Tice H."/>
            <person name="Copeland A."/>
            <person name="Cheng J.F."/>
            <person name="Lucas S."/>
            <person name="Chen F."/>
            <person name="Nolan M."/>
            <person name="Bruce D."/>
            <person name="Goodwin L."/>
            <person name="Pitluck S."/>
            <person name="Ivanova N."/>
            <person name="Mavromatis K."/>
            <person name="Ovchinnikova G."/>
            <person name="Pati A."/>
            <person name="Chen A."/>
            <person name="Palaniappan K."/>
            <person name="Hauser L."/>
            <person name="Chang Y.J."/>
            <person name="Jefferies C.C."/>
            <person name="Saunders E."/>
            <person name="Brettin T."/>
            <person name="Detter J.C."/>
            <person name="Han C."/>
            <person name="Chain P."/>
            <person name="Bristow J."/>
            <person name="Eisen J.A."/>
            <person name="Markowitz V."/>
            <person name="Hugenholtz P."/>
            <person name="Kyrpides N.C."/>
            <person name="Klenk H.P."/>
            <person name="Lapidus A."/>
        </authorList>
    </citation>
    <scope>NUCLEOTIDE SEQUENCE [LARGE SCALE GENOMIC DNA]</scope>
    <source>
        <strain evidence="11">ATCC BAA-8 / DSM 12333 / NBRC 16432</strain>
    </source>
</reference>
<feature type="compositionally biased region" description="Pro residues" evidence="7">
    <location>
        <begin position="19"/>
        <end position="29"/>
    </location>
</feature>
<feature type="transmembrane region" description="Helical" evidence="8">
    <location>
        <begin position="92"/>
        <end position="120"/>
    </location>
</feature>
<proteinExistence type="predicted"/>
<keyword evidence="6 8" id="KW-0472">Membrane</keyword>
<accession>C5BWQ9</accession>
<dbReference type="AlphaFoldDB" id="C5BWQ9"/>
<feature type="transmembrane region" description="Helical" evidence="8">
    <location>
        <begin position="428"/>
        <end position="449"/>
    </location>
</feature>
<dbReference type="HOGENOM" id="CLU_034180_11_2_11"/>
<comment type="subcellular location">
    <subcellularLocation>
        <location evidence="1">Cell membrane</location>
        <topology evidence="1">Multi-pass membrane protein</topology>
    </subcellularLocation>
</comment>
<keyword evidence="4 8" id="KW-0812">Transmembrane</keyword>
<dbReference type="GO" id="GO:0022857">
    <property type="term" value="F:transmembrane transporter activity"/>
    <property type="evidence" value="ECO:0007669"/>
    <property type="project" value="InterPro"/>
</dbReference>
<keyword evidence="5 8" id="KW-1133">Transmembrane helix</keyword>
<feature type="transmembrane region" description="Helical" evidence="8">
    <location>
        <begin position="307"/>
        <end position="329"/>
    </location>
</feature>
<feature type="region of interest" description="Disordered" evidence="7">
    <location>
        <begin position="1"/>
        <end position="29"/>
    </location>
</feature>
<keyword evidence="11" id="KW-1185">Reference proteome</keyword>
<evidence type="ECO:0000256" key="6">
    <source>
        <dbReference type="ARBA" id="ARBA00023136"/>
    </source>
</evidence>
<feature type="transmembrane region" description="Helical" evidence="8">
    <location>
        <begin position="132"/>
        <end position="151"/>
    </location>
</feature>
<feature type="transmembrane region" description="Helical" evidence="8">
    <location>
        <begin position="276"/>
        <end position="301"/>
    </location>
</feature>
<dbReference type="Pfam" id="PF05977">
    <property type="entry name" value="MFS_3"/>
    <property type="match status" value="1"/>
</dbReference>
<feature type="transmembrane region" description="Helical" evidence="8">
    <location>
        <begin position="196"/>
        <end position="220"/>
    </location>
</feature>
<dbReference type="PANTHER" id="PTHR23513">
    <property type="entry name" value="INTEGRAL MEMBRANE EFFLUX PROTEIN-RELATED"/>
    <property type="match status" value="1"/>
</dbReference>
<evidence type="ECO:0000256" key="2">
    <source>
        <dbReference type="ARBA" id="ARBA00022448"/>
    </source>
</evidence>
<name>C5BWQ9_BEUC1</name>
<dbReference type="KEGG" id="bcv:Bcav_2475"/>
<keyword evidence="3" id="KW-1003">Cell membrane</keyword>
<dbReference type="Gene3D" id="1.20.1250.20">
    <property type="entry name" value="MFS general substrate transporter like domains"/>
    <property type="match status" value="1"/>
</dbReference>
<keyword evidence="2" id="KW-0813">Transport</keyword>
<dbReference type="CDD" id="cd06173">
    <property type="entry name" value="MFS_MefA_like"/>
    <property type="match status" value="1"/>
</dbReference>
<evidence type="ECO:0000259" key="9">
    <source>
        <dbReference type="PROSITE" id="PS50850"/>
    </source>
</evidence>
<dbReference type="InterPro" id="IPR010290">
    <property type="entry name" value="TM_effector"/>
</dbReference>
<dbReference type="PROSITE" id="PS50850">
    <property type="entry name" value="MFS"/>
    <property type="match status" value="1"/>
</dbReference>
<evidence type="ECO:0000256" key="1">
    <source>
        <dbReference type="ARBA" id="ARBA00004651"/>
    </source>
</evidence>
<dbReference type="PANTHER" id="PTHR23513:SF11">
    <property type="entry name" value="STAPHYLOFERRIN A TRANSPORTER"/>
    <property type="match status" value="1"/>
</dbReference>
<dbReference type="InterPro" id="IPR020846">
    <property type="entry name" value="MFS_dom"/>
</dbReference>
<evidence type="ECO:0000256" key="7">
    <source>
        <dbReference type="SAM" id="MobiDB-lite"/>
    </source>
</evidence>
<dbReference type="Proteomes" id="UP000007962">
    <property type="component" value="Chromosome"/>
</dbReference>
<dbReference type="GO" id="GO:0005886">
    <property type="term" value="C:plasma membrane"/>
    <property type="evidence" value="ECO:0007669"/>
    <property type="project" value="UniProtKB-SubCell"/>
</dbReference>
<dbReference type="EMBL" id="CP001618">
    <property type="protein sequence ID" value="ACQ80725.1"/>
    <property type="molecule type" value="Genomic_DNA"/>
</dbReference>
<feature type="compositionally biased region" description="Low complexity" evidence="7">
    <location>
        <begin position="1"/>
        <end position="18"/>
    </location>
</feature>
<evidence type="ECO:0000313" key="11">
    <source>
        <dbReference type="Proteomes" id="UP000007962"/>
    </source>
</evidence>
<dbReference type="SUPFAM" id="SSF103473">
    <property type="entry name" value="MFS general substrate transporter"/>
    <property type="match status" value="1"/>
</dbReference>
<dbReference type="RefSeq" id="WP_015882965.1">
    <property type="nucleotide sequence ID" value="NC_012669.1"/>
</dbReference>
<evidence type="ECO:0000256" key="5">
    <source>
        <dbReference type="ARBA" id="ARBA00022989"/>
    </source>
</evidence>
<evidence type="ECO:0000256" key="4">
    <source>
        <dbReference type="ARBA" id="ARBA00022692"/>
    </source>
</evidence>
<evidence type="ECO:0000313" key="10">
    <source>
        <dbReference type="EMBL" id="ACQ80725.1"/>
    </source>
</evidence>
<feature type="transmembrane region" description="Helical" evidence="8">
    <location>
        <begin position="398"/>
        <end position="422"/>
    </location>
</feature>
<dbReference type="eggNOG" id="COG2814">
    <property type="taxonomic scope" value="Bacteria"/>
</dbReference>
<organism evidence="10 11">
    <name type="scientific">Beutenbergia cavernae (strain ATCC BAA-8 / DSM 12333 / CCUG 43141 / JCM 11478 / NBRC 16432 / NCIMB 13614 / HKI 0122)</name>
    <dbReference type="NCBI Taxonomy" id="471853"/>
    <lineage>
        <taxon>Bacteria</taxon>
        <taxon>Bacillati</taxon>
        <taxon>Actinomycetota</taxon>
        <taxon>Actinomycetes</taxon>
        <taxon>Micrococcales</taxon>
        <taxon>Beutenbergiaceae</taxon>
        <taxon>Beutenbergia</taxon>
    </lineage>
</organism>
<sequence>MTTAVAATPAAPTRTIPTPTTPPPIPTPLPEPVAVTTPVAAPTPEPTRPVAEPTGVRSALDSLKVRNYRLYVISQLLTNPCGWMQRVAQDWLILSLTGSVAMVGLTVTLQLGPMLLFGLWGGVIADRYNKRVILMITQSLFALSALVLGVLTLTGHIQPWHILVSAGFLGLATVVDNPARQAFVVEVAGPEHLRNAISINSTVFQLGGLAGPALAGVAIAAVGEGWAFVVNSMAGAVAVSLLAAMHPTELRLAPRVERARGQLREGLRYVKGKPEILWAVVLVGFVAVSGINLATVLAAYADDVFDIGAGGYGLLNSCVAIGAVLGALASTRRVNLRLRHLVATAAVLGVLEIVAASLGSVWVFAPALIAVGAASLLYLTGGNTLVQTAVAPQMRGRVMALYILVLFGAQAASGTLIGAIATAFGAHAAMFACGLGPLLGAVVVGIVLARRGKLVPRVILHDRPGRGIVYVVPRAGSETPAVPQPAASGAARAA</sequence>
<dbReference type="InterPro" id="IPR036259">
    <property type="entry name" value="MFS_trans_sf"/>
</dbReference>